<reference evidence="1" key="1">
    <citation type="submission" date="2021-06" db="EMBL/GenBank/DDBJ databases">
        <authorList>
            <person name="Kallberg Y."/>
            <person name="Tangrot J."/>
            <person name="Rosling A."/>
        </authorList>
    </citation>
    <scope>NUCLEOTIDE SEQUENCE</scope>
    <source>
        <strain evidence="1">IL203A</strain>
    </source>
</reference>
<feature type="non-terminal residue" evidence="1">
    <location>
        <position position="80"/>
    </location>
</feature>
<organism evidence="1 2">
    <name type="scientific">Dentiscutata heterogama</name>
    <dbReference type="NCBI Taxonomy" id="1316150"/>
    <lineage>
        <taxon>Eukaryota</taxon>
        <taxon>Fungi</taxon>
        <taxon>Fungi incertae sedis</taxon>
        <taxon>Mucoromycota</taxon>
        <taxon>Glomeromycotina</taxon>
        <taxon>Glomeromycetes</taxon>
        <taxon>Diversisporales</taxon>
        <taxon>Gigasporaceae</taxon>
        <taxon>Dentiscutata</taxon>
    </lineage>
</organism>
<dbReference type="Proteomes" id="UP000789702">
    <property type="component" value="Unassembled WGS sequence"/>
</dbReference>
<accession>A0ACA9PPM1</accession>
<dbReference type="EMBL" id="CAJVPU010031703">
    <property type="protein sequence ID" value="CAG8717656.1"/>
    <property type="molecule type" value="Genomic_DNA"/>
</dbReference>
<evidence type="ECO:0000313" key="1">
    <source>
        <dbReference type="EMBL" id="CAG8717656.1"/>
    </source>
</evidence>
<evidence type="ECO:0000313" key="2">
    <source>
        <dbReference type="Proteomes" id="UP000789702"/>
    </source>
</evidence>
<feature type="non-terminal residue" evidence="1">
    <location>
        <position position="1"/>
    </location>
</feature>
<comment type="caution">
    <text evidence="1">The sequence shown here is derived from an EMBL/GenBank/DDBJ whole genome shotgun (WGS) entry which is preliminary data.</text>
</comment>
<name>A0ACA9PPM1_9GLOM</name>
<sequence>KQTNYERKGIFDQYKDYYELDINEVSSILLDHYENNCRSSWKGNFSAPVEEILKNDKTNVLDSGYVILQTRSYLLRASLT</sequence>
<proteinExistence type="predicted"/>
<gene>
    <name evidence="1" type="ORF">DHETER_LOCUS12643</name>
</gene>
<protein>
    <submittedName>
        <fullName evidence="1">2812_t:CDS:1</fullName>
    </submittedName>
</protein>
<keyword evidence="2" id="KW-1185">Reference proteome</keyword>